<feature type="transmembrane region" description="Helical" evidence="7">
    <location>
        <begin position="115"/>
        <end position="139"/>
    </location>
</feature>
<evidence type="ECO:0000256" key="3">
    <source>
        <dbReference type="ARBA" id="ARBA00022475"/>
    </source>
</evidence>
<evidence type="ECO:0000256" key="8">
    <source>
        <dbReference type="SAM" id="MobiDB-lite"/>
    </source>
</evidence>
<dbReference type="RefSeq" id="WP_179604708.1">
    <property type="nucleotide sequence ID" value="NZ_BAABEH010000001.1"/>
</dbReference>
<dbReference type="PANTHER" id="PTHR43386:SF1">
    <property type="entry name" value="D,D-DIPEPTIDE TRANSPORT SYSTEM PERMEASE PROTEIN DDPC-RELATED"/>
    <property type="match status" value="1"/>
</dbReference>
<gene>
    <name evidence="10" type="ORF">HNR13_000972</name>
</gene>
<dbReference type="InterPro" id="IPR050366">
    <property type="entry name" value="BP-dependent_transpt_permease"/>
</dbReference>
<keyword evidence="3" id="KW-1003">Cell membrane</keyword>
<organism evidence="10 11">
    <name type="scientific">Leifsonia shinshuensis</name>
    <dbReference type="NCBI Taxonomy" id="150026"/>
    <lineage>
        <taxon>Bacteria</taxon>
        <taxon>Bacillati</taxon>
        <taxon>Actinomycetota</taxon>
        <taxon>Actinomycetes</taxon>
        <taxon>Micrococcales</taxon>
        <taxon>Microbacteriaceae</taxon>
        <taxon>Leifsonia</taxon>
    </lineage>
</organism>
<sequence>MAIDDVGLAGTEALEATSTTRTSPGEPPEAAGPADPRPAARHRVALQLLRRPTFVLSALVVLFWIVAAVGWRWFGLHPFADTGQHLAPPSAAHWFGTDDIGRDVFARVLAGAEPALAIGPAGTILATVLGSTLGLIAGYHRGWVDTAFMRAFDVFLALPTLIFILVIVGAFGASVPTLILTVGLVFAPGIARIIRAAVLTEMGKQYVTTAKLQRESTVRILFRELLPNIFPTILIQATLSLAAAIFISSSLSFLGLASAPPSPDWGLAISDNRAYLQSAGWTVLFPAAAIASLVVAVHLIADNLKEVLDR</sequence>
<feature type="region of interest" description="Disordered" evidence="8">
    <location>
        <begin position="1"/>
        <end position="38"/>
    </location>
</feature>
<evidence type="ECO:0000256" key="1">
    <source>
        <dbReference type="ARBA" id="ARBA00004651"/>
    </source>
</evidence>
<evidence type="ECO:0000313" key="10">
    <source>
        <dbReference type="EMBL" id="NYJ22685.1"/>
    </source>
</evidence>
<keyword evidence="5 7" id="KW-1133">Transmembrane helix</keyword>
<comment type="similarity">
    <text evidence="7">Belongs to the binding-protein-dependent transport system permease family.</text>
</comment>
<reference evidence="10 11" key="1">
    <citation type="submission" date="2020-07" db="EMBL/GenBank/DDBJ databases">
        <title>Sequencing the genomes of 1000 actinobacteria strains.</title>
        <authorList>
            <person name="Klenk H.-P."/>
        </authorList>
    </citation>
    <scope>NUCLEOTIDE SEQUENCE [LARGE SCALE GENOMIC DNA]</scope>
    <source>
        <strain evidence="10 11">DSM 15165</strain>
    </source>
</reference>
<dbReference type="InterPro" id="IPR000515">
    <property type="entry name" value="MetI-like"/>
</dbReference>
<dbReference type="InterPro" id="IPR035906">
    <property type="entry name" value="MetI-like_sf"/>
</dbReference>
<feature type="transmembrane region" description="Helical" evidence="7">
    <location>
        <begin position="151"/>
        <end position="171"/>
    </location>
</feature>
<feature type="domain" description="ABC transmembrane type-1" evidence="9">
    <location>
        <begin position="112"/>
        <end position="301"/>
    </location>
</feature>
<accession>A0A853CVT4</accession>
<dbReference type="Gene3D" id="1.10.3720.10">
    <property type="entry name" value="MetI-like"/>
    <property type="match status" value="1"/>
</dbReference>
<dbReference type="PANTHER" id="PTHR43386">
    <property type="entry name" value="OLIGOPEPTIDE TRANSPORT SYSTEM PERMEASE PROTEIN APPC"/>
    <property type="match status" value="1"/>
</dbReference>
<keyword evidence="6 7" id="KW-0472">Membrane</keyword>
<proteinExistence type="inferred from homology"/>
<dbReference type="Pfam" id="PF00528">
    <property type="entry name" value="BPD_transp_1"/>
    <property type="match status" value="1"/>
</dbReference>
<dbReference type="AlphaFoldDB" id="A0A853CVT4"/>
<dbReference type="EMBL" id="JACCFL010000001">
    <property type="protein sequence ID" value="NYJ22685.1"/>
    <property type="molecule type" value="Genomic_DNA"/>
</dbReference>
<dbReference type="SUPFAM" id="SSF161098">
    <property type="entry name" value="MetI-like"/>
    <property type="match status" value="1"/>
</dbReference>
<evidence type="ECO:0000256" key="5">
    <source>
        <dbReference type="ARBA" id="ARBA00022989"/>
    </source>
</evidence>
<protein>
    <submittedName>
        <fullName evidence="10">Peptide/nickel transport system permease protein</fullName>
    </submittedName>
</protein>
<dbReference type="CDD" id="cd06261">
    <property type="entry name" value="TM_PBP2"/>
    <property type="match status" value="1"/>
</dbReference>
<keyword evidence="2 7" id="KW-0813">Transport</keyword>
<comment type="subcellular location">
    <subcellularLocation>
        <location evidence="1 7">Cell membrane</location>
        <topology evidence="1 7">Multi-pass membrane protein</topology>
    </subcellularLocation>
</comment>
<feature type="transmembrane region" description="Helical" evidence="7">
    <location>
        <begin position="53"/>
        <end position="74"/>
    </location>
</feature>
<evidence type="ECO:0000256" key="4">
    <source>
        <dbReference type="ARBA" id="ARBA00022692"/>
    </source>
</evidence>
<evidence type="ECO:0000313" key="11">
    <source>
        <dbReference type="Proteomes" id="UP000578352"/>
    </source>
</evidence>
<keyword evidence="4 7" id="KW-0812">Transmembrane</keyword>
<dbReference type="GO" id="GO:0055085">
    <property type="term" value="P:transmembrane transport"/>
    <property type="evidence" value="ECO:0007669"/>
    <property type="project" value="InterPro"/>
</dbReference>
<name>A0A853CVT4_9MICO</name>
<evidence type="ECO:0000256" key="2">
    <source>
        <dbReference type="ARBA" id="ARBA00022448"/>
    </source>
</evidence>
<evidence type="ECO:0000256" key="7">
    <source>
        <dbReference type="RuleBase" id="RU363032"/>
    </source>
</evidence>
<comment type="caution">
    <text evidence="10">The sequence shown here is derived from an EMBL/GenBank/DDBJ whole genome shotgun (WGS) entry which is preliminary data.</text>
</comment>
<evidence type="ECO:0000256" key="6">
    <source>
        <dbReference type="ARBA" id="ARBA00023136"/>
    </source>
</evidence>
<dbReference type="Proteomes" id="UP000578352">
    <property type="component" value="Unassembled WGS sequence"/>
</dbReference>
<evidence type="ECO:0000259" key="9">
    <source>
        <dbReference type="PROSITE" id="PS50928"/>
    </source>
</evidence>
<dbReference type="GO" id="GO:0005886">
    <property type="term" value="C:plasma membrane"/>
    <property type="evidence" value="ECO:0007669"/>
    <property type="project" value="UniProtKB-SubCell"/>
</dbReference>
<feature type="transmembrane region" description="Helical" evidence="7">
    <location>
        <begin position="279"/>
        <end position="301"/>
    </location>
</feature>
<dbReference type="PROSITE" id="PS50928">
    <property type="entry name" value="ABC_TM1"/>
    <property type="match status" value="1"/>
</dbReference>
<feature type="transmembrane region" description="Helical" evidence="7">
    <location>
        <begin position="233"/>
        <end position="259"/>
    </location>
</feature>
<feature type="transmembrane region" description="Helical" evidence="7">
    <location>
        <begin position="177"/>
        <end position="194"/>
    </location>
</feature>